<name>A0ABV7M5U1_9GAMM</name>
<reference evidence="2" key="1">
    <citation type="journal article" date="2019" name="Int. J. Syst. Evol. Microbiol.">
        <title>The Global Catalogue of Microorganisms (GCM) 10K type strain sequencing project: providing services to taxonomists for standard genome sequencing and annotation.</title>
        <authorList>
            <consortium name="The Broad Institute Genomics Platform"/>
            <consortium name="The Broad Institute Genome Sequencing Center for Infectious Disease"/>
            <person name="Wu L."/>
            <person name="Ma J."/>
        </authorList>
    </citation>
    <scope>NUCLEOTIDE SEQUENCE [LARGE SCALE GENOMIC DNA]</scope>
    <source>
        <strain evidence="2">KCTC 12847</strain>
    </source>
</reference>
<organism evidence="1 2">
    <name type="scientific">Modicisalibacter luteus</name>
    <dbReference type="NCBI Taxonomy" id="453962"/>
    <lineage>
        <taxon>Bacteria</taxon>
        <taxon>Pseudomonadati</taxon>
        <taxon>Pseudomonadota</taxon>
        <taxon>Gammaproteobacteria</taxon>
        <taxon>Oceanospirillales</taxon>
        <taxon>Halomonadaceae</taxon>
        <taxon>Modicisalibacter</taxon>
    </lineage>
</organism>
<dbReference type="RefSeq" id="WP_019017913.1">
    <property type="nucleotide sequence ID" value="NZ_BMXD01000001.1"/>
</dbReference>
<protein>
    <recommendedName>
        <fullName evidence="3">Antitoxin</fullName>
    </recommendedName>
</protein>
<comment type="caution">
    <text evidence="1">The sequence shown here is derived from an EMBL/GenBank/DDBJ whole genome shotgun (WGS) entry which is preliminary data.</text>
</comment>
<keyword evidence="2" id="KW-1185">Reference proteome</keyword>
<dbReference type="EMBL" id="JBHRUH010000031">
    <property type="protein sequence ID" value="MFC3293645.1"/>
    <property type="molecule type" value="Genomic_DNA"/>
</dbReference>
<dbReference type="Proteomes" id="UP001595640">
    <property type="component" value="Unassembled WGS sequence"/>
</dbReference>
<proteinExistence type="predicted"/>
<evidence type="ECO:0008006" key="3">
    <source>
        <dbReference type="Google" id="ProtNLM"/>
    </source>
</evidence>
<evidence type="ECO:0000313" key="1">
    <source>
        <dbReference type="EMBL" id="MFC3293645.1"/>
    </source>
</evidence>
<gene>
    <name evidence="1" type="ORF">ACFOEI_16455</name>
</gene>
<evidence type="ECO:0000313" key="2">
    <source>
        <dbReference type="Proteomes" id="UP001595640"/>
    </source>
</evidence>
<sequence length="60" mass="7104">MSKTKLNREEQELLEAYEDGKFESDLNNTRRAYLAKAAENFSRKDKRINIRISNRDLEAL</sequence>
<accession>A0ABV7M5U1</accession>